<sequence>YRSFLDKGKRPDGRSLTEVRPTIIRTGSITTAEGSATVRLGNTSIVCGIKAEIAVPELRNPDSGFVVPNIELYPCCSPMFKAGPPGEKAISASHFLKTTITSSQLIDLKDLCIVSNKYAWCLFCDIVCLDYDGNLGDASLIALRAALENVRLPQVTFDEDTEKLSVSEERSLPLNLKSKPVASTFIIYNDRIQ</sequence>
<evidence type="ECO:0000313" key="11">
    <source>
        <dbReference type="EMBL" id="CAL4237707.1"/>
    </source>
</evidence>
<dbReference type="GO" id="GO:0016075">
    <property type="term" value="P:rRNA catabolic process"/>
    <property type="evidence" value="ECO:0007669"/>
    <property type="project" value="TreeGrafter"/>
</dbReference>
<comment type="similarity">
    <text evidence="3">Belongs to the RNase PH family.</text>
</comment>
<feature type="non-terminal residue" evidence="11">
    <location>
        <position position="1"/>
    </location>
</feature>
<keyword evidence="12" id="KW-1185">Reference proteome</keyword>
<keyword evidence="7" id="KW-0694">RNA-binding</keyword>
<evidence type="ECO:0000256" key="5">
    <source>
        <dbReference type="ARBA" id="ARBA00022552"/>
    </source>
</evidence>
<dbReference type="GO" id="GO:0034475">
    <property type="term" value="P:U4 snRNA 3'-end processing"/>
    <property type="evidence" value="ECO:0007669"/>
    <property type="project" value="TreeGrafter"/>
</dbReference>
<dbReference type="PANTHER" id="PTHR11097:SF9">
    <property type="entry name" value="EXOSOME COMPLEX COMPONENT RRP43"/>
    <property type="match status" value="1"/>
</dbReference>
<reference evidence="11 12" key="1">
    <citation type="submission" date="2024-05" db="EMBL/GenBank/DDBJ databases">
        <authorList>
            <person name="Wallberg A."/>
        </authorList>
    </citation>
    <scope>NUCLEOTIDE SEQUENCE [LARGE SCALE GENOMIC DNA]</scope>
</reference>
<evidence type="ECO:0000256" key="1">
    <source>
        <dbReference type="ARBA" id="ARBA00004496"/>
    </source>
</evidence>
<keyword evidence="6" id="KW-0271">Exosome</keyword>
<dbReference type="Gene3D" id="3.30.230.70">
    <property type="entry name" value="GHMP Kinase, N-terminal domain"/>
    <property type="match status" value="1"/>
</dbReference>
<feature type="domain" description="Exoribonuclease phosphorolytic" evidence="10">
    <location>
        <begin position="18"/>
        <end position="153"/>
    </location>
</feature>
<evidence type="ECO:0000256" key="2">
    <source>
        <dbReference type="ARBA" id="ARBA00004604"/>
    </source>
</evidence>
<feature type="non-terminal residue" evidence="11">
    <location>
        <position position="193"/>
    </location>
</feature>
<dbReference type="InterPro" id="IPR001247">
    <property type="entry name" value="ExoRNase_PH_dom1"/>
</dbReference>
<evidence type="ECO:0000259" key="10">
    <source>
        <dbReference type="Pfam" id="PF01138"/>
    </source>
</evidence>
<dbReference type="SUPFAM" id="SSF54211">
    <property type="entry name" value="Ribosomal protein S5 domain 2-like"/>
    <property type="match status" value="1"/>
</dbReference>
<evidence type="ECO:0000256" key="7">
    <source>
        <dbReference type="ARBA" id="ARBA00022884"/>
    </source>
</evidence>
<dbReference type="GO" id="GO:0000467">
    <property type="term" value="P:exonucleolytic trimming to generate mature 3'-end of 5.8S rRNA from tricistronic rRNA transcript (SSU-rRNA, 5.8S rRNA, LSU-rRNA)"/>
    <property type="evidence" value="ECO:0007669"/>
    <property type="project" value="TreeGrafter"/>
</dbReference>
<dbReference type="InterPro" id="IPR020568">
    <property type="entry name" value="Ribosomal_Su5_D2-typ_SF"/>
</dbReference>
<dbReference type="GO" id="GO:0005730">
    <property type="term" value="C:nucleolus"/>
    <property type="evidence" value="ECO:0007669"/>
    <property type="project" value="UniProtKB-SubCell"/>
</dbReference>
<keyword evidence="4" id="KW-0963">Cytoplasm</keyword>
<organism evidence="11 12">
    <name type="scientific">Meganyctiphanes norvegica</name>
    <name type="common">Northern krill</name>
    <name type="synonym">Thysanopoda norvegica</name>
    <dbReference type="NCBI Taxonomy" id="48144"/>
    <lineage>
        <taxon>Eukaryota</taxon>
        <taxon>Metazoa</taxon>
        <taxon>Ecdysozoa</taxon>
        <taxon>Arthropoda</taxon>
        <taxon>Crustacea</taxon>
        <taxon>Multicrustacea</taxon>
        <taxon>Malacostraca</taxon>
        <taxon>Eumalacostraca</taxon>
        <taxon>Eucarida</taxon>
        <taxon>Euphausiacea</taxon>
        <taxon>Euphausiidae</taxon>
        <taxon>Meganyctiphanes</taxon>
    </lineage>
</organism>
<dbReference type="Proteomes" id="UP001497623">
    <property type="component" value="Unassembled WGS sequence"/>
</dbReference>
<dbReference type="GO" id="GO:0000176">
    <property type="term" value="C:nuclear exosome (RNase complex)"/>
    <property type="evidence" value="ECO:0007669"/>
    <property type="project" value="TreeGrafter"/>
</dbReference>
<evidence type="ECO:0000313" key="12">
    <source>
        <dbReference type="Proteomes" id="UP001497623"/>
    </source>
</evidence>
<comment type="subcellular location">
    <subcellularLocation>
        <location evidence="1">Cytoplasm</location>
    </subcellularLocation>
    <subcellularLocation>
        <location evidence="2">Nucleus</location>
        <location evidence="2">Nucleolus</location>
    </subcellularLocation>
</comment>
<dbReference type="GO" id="GO:0071035">
    <property type="term" value="P:nuclear polyadenylation-dependent rRNA catabolic process"/>
    <property type="evidence" value="ECO:0007669"/>
    <property type="project" value="TreeGrafter"/>
</dbReference>
<evidence type="ECO:0000256" key="8">
    <source>
        <dbReference type="ARBA" id="ARBA00023242"/>
    </source>
</evidence>
<accession>A0AAV2SQB6</accession>
<proteinExistence type="inferred from homology"/>
<dbReference type="GO" id="GO:0000177">
    <property type="term" value="C:cytoplasmic exosome (RNase complex)"/>
    <property type="evidence" value="ECO:0007669"/>
    <property type="project" value="TreeGrafter"/>
</dbReference>
<dbReference type="EMBL" id="CAXKWB010122420">
    <property type="protein sequence ID" value="CAL4237707.1"/>
    <property type="molecule type" value="Genomic_DNA"/>
</dbReference>
<gene>
    <name evidence="11" type="ORF">MNOR_LOCUS40400</name>
</gene>
<dbReference type="PANTHER" id="PTHR11097">
    <property type="entry name" value="EXOSOME COMPLEX EXONUCLEASE RIBOSOMAL RNA PROCESSING PROTEIN"/>
    <property type="match status" value="1"/>
</dbReference>
<dbReference type="GO" id="GO:0071028">
    <property type="term" value="P:nuclear mRNA surveillance"/>
    <property type="evidence" value="ECO:0007669"/>
    <property type="project" value="TreeGrafter"/>
</dbReference>
<evidence type="ECO:0000256" key="4">
    <source>
        <dbReference type="ARBA" id="ARBA00022490"/>
    </source>
</evidence>
<keyword evidence="5" id="KW-0698">rRNA processing</keyword>
<dbReference type="GO" id="GO:0035925">
    <property type="term" value="F:mRNA 3'-UTR AU-rich region binding"/>
    <property type="evidence" value="ECO:0007669"/>
    <property type="project" value="TreeGrafter"/>
</dbReference>
<dbReference type="InterPro" id="IPR027408">
    <property type="entry name" value="PNPase/RNase_PH_dom_sf"/>
</dbReference>
<evidence type="ECO:0000256" key="3">
    <source>
        <dbReference type="ARBA" id="ARBA00006678"/>
    </source>
</evidence>
<dbReference type="GO" id="GO:0034473">
    <property type="term" value="P:U1 snRNA 3'-end processing"/>
    <property type="evidence" value="ECO:0007669"/>
    <property type="project" value="TreeGrafter"/>
</dbReference>
<dbReference type="Pfam" id="PF01138">
    <property type="entry name" value="RNase_PH"/>
    <property type="match status" value="1"/>
</dbReference>
<keyword evidence="8" id="KW-0539">Nucleus</keyword>
<name>A0AAV2SQB6_MEGNR</name>
<evidence type="ECO:0000256" key="6">
    <source>
        <dbReference type="ARBA" id="ARBA00022835"/>
    </source>
</evidence>
<dbReference type="GO" id="GO:0034476">
    <property type="term" value="P:U5 snRNA 3'-end processing"/>
    <property type="evidence" value="ECO:0007669"/>
    <property type="project" value="TreeGrafter"/>
</dbReference>
<evidence type="ECO:0000256" key="9">
    <source>
        <dbReference type="ARBA" id="ARBA00030617"/>
    </source>
</evidence>
<dbReference type="InterPro" id="IPR050590">
    <property type="entry name" value="Exosome_comp_Rrp42_subfam"/>
</dbReference>
<dbReference type="AlphaFoldDB" id="A0AAV2SQB6"/>
<protein>
    <recommendedName>
        <fullName evidence="9">Ribosomal RNA-processing protein 43</fullName>
    </recommendedName>
</protein>
<comment type="caution">
    <text evidence="11">The sequence shown here is derived from an EMBL/GenBank/DDBJ whole genome shotgun (WGS) entry which is preliminary data.</text>
</comment>
<dbReference type="GO" id="GO:0071038">
    <property type="term" value="P:TRAMP-dependent tRNA surveillance pathway"/>
    <property type="evidence" value="ECO:0007669"/>
    <property type="project" value="TreeGrafter"/>
</dbReference>